<dbReference type="SUPFAM" id="SSF55874">
    <property type="entry name" value="ATPase domain of HSP90 chaperone/DNA topoisomerase II/histidine kinase"/>
    <property type="match status" value="1"/>
</dbReference>
<gene>
    <name evidence="16" type="ORF">C5Y93_00545</name>
</gene>
<evidence type="ECO:0000256" key="10">
    <source>
        <dbReference type="ARBA" id="ARBA00022840"/>
    </source>
</evidence>
<dbReference type="InterPro" id="IPR036890">
    <property type="entry name" value="HATPase_C_sf"/>
</dbReference>
<dbReference type="InterPro" id="IPR004358">
    <property type="entry name" value="Sig_transdc_His_kin-like_C"/>
</dbReference>
<keyword evidence="6" id="KW-0597">Phosphoprotein</keyword>
<evidence type="ECO:0000259" key="14">
    <source>
        <dbReference type="PROSITE" id="PS50109"/>
    </source>
</evidence>
<dbReference type="GO" id="GO:0005524">
    <property type="term" value="F:ATP binding"/>
    <property type="evidence" value="ECO:0007669"/>
    <property type="project" value="UniProtKB-KW"/>
</dbReference>
<dbReference type="InterPro" id="IPR000014">
    <property type="entry name" value="PAS"/>
</dbReference>
<dbReference type="GO" id="GO:0005886">
    <property type="term" value="C:plasma membrane"/>
    <property type="evidence" value="ECO:0007669"/>
    <property type="project" value="UniProtKB-SubCell"/>
</dbReference>
<dbReference type="Pfam" id="PF02518">
    <property type="entry name" value="HATPase_c"/>
    <property type="match status" value="1"/>
</dbReference>
<dbReference type="Gene3D" id="1.10.287.130">
    <property type="match status" value="1"/>
</dbReference>
<dbReference type="InterPro" id="IPR003661">
    <property type="entry name" value="HisK_dim/P_dom"/>
</dbReference>
<keyword evidence="7" id="KW-0808">Transferase</keyword>
<dbReference type="SMART" id="SM00387">
    <property type="entry name" value="HATPase_c"/>
    <property type="match status" value="1"/>
</dbReference>
<organism evidence="16 17">
    <name type="scientific">Blastopirellula marina</name>
    <dbReference type="NCBI Taxonomy" id="124"/>
    <lineage>
        <taxon>Bacteria</taxon>
        <taxon>Pseudomonadati</taxon>
        <taxon>Planctomycetota</taxon>
        <taxon>Planctomycetia</taxon>
        <taxon>Pirellulales</taxon>
        <taxon>Pirellulaceae</taxon>
        <taxon>Blastopirellula</taxon>
    </lineage>
</organism>
<dbReference type="Pfam" id="PF00512">
    <property type="entry name" value="HisKA"/>
    <property type="match status" value="1"/>
</dbReference>
<dbReference type="CDD" id="cd00082">
    <property type="entry name" value="HisKA"/>
    <property type="match status" value="1"/>
</dbReference>
<evidence type="ECO:0000313" key="16">
    <source>
        <dbReference type="EMBL" id="PQO48206.1"/>
    </source>
</evidence>
<dbReference type="Gene3D" id="3.30.565.10">
    <property type="entry name" value="Histidine kinase-like ATPase, C-terminal domain"/>
    <property type="match status" value="1"/>
</dbReference>
<dbReference type="InterPro" id="IPR035965">
    <property type="entry name" value="PAS-like_dom_sf"/>
</dbReference>
<dbReference type="GO" id="GO:0000155">
    <property type="term" value="F:phosphorelay sensor kinase activity"/>
    <property type="evidence" value="ECO:0007669"/>
    <property type="project" value="InterPro"/>
</dbReference>
<keyword evidence="5" id="KW-1003">Cell membrane</keyword>
<dbReference type="PANTHER" id="PTHR43711">
    <property type="entry name" value="TWO-COMPONENT HISTIDINE KINASE"/>
    <property type="match status" value="1"/>
</dbReference>
<dbReference type="FunFam" id="3.30.565.10:FF:000023">
    <property type="entry name" value="PAS domain-containing sensor histidine kinase"/>
    <property type="match status" value="1"/>
</dbReference>
<accession>A0A2S8GUW9</accession>
<dbReference type="InterPro" id="IPR036097">
    <property type="entry name" value="HisK_dim/P_sf"/>
</dbReference>
<feature type="domain" description="PAS" evidence="15">
    <location>
        <begin position="141"/>
        <end position="179"/>
    </location>
</feature>
<dbReference type="PROSITE" id="PS50109">
    <property type="entry name" value="HIS_KIN"/>
    <property type="match status" value="1"/>
</dbReference>
<evidence type="ECO:0000256" key="5">
    <source>
        <dbReference type="ARBA" id="ARBA00022475"/>
    </source>
</evidence>
<comment type="caution">
    <text evidence="16">The sequence shown here is derived from an EMBL/GenBank/DDBJ whole genome shotgun (WGS) entry which is preliminary data.</text>
</comment>
<dbReference type="AlphaFoldDB" id="A0A2S8GUW9"/>
<dbReference type="PRINTS" id="PR00344">
    <property type="entry name" value="BCTRLSENSOR"/>
</dbReference>
<evidence type="ECO:0000256" key="1">
    <source>
        <dbReference type="ARBA" id="ARBA00000085"/>
    </source>
</evidence>
<comment type="catalytic activity">
    <reaction evidence="1">
        <text>ATP + protein L-histidine = ADP + protein N-phospho-L-histidine.</text>
        <dbReference type="EC" id="2.7.13.3"/>
    </reaction>
</comment>
<evidence type="ECO:0000256" key="6">
    <source>
        <dbReference type="ARBA" id="ARBA00022553"/>
    </source>
</evidence>
<evidence type="ECO:0000256" key="8">
    <source>
        <dbReference type="ARBA" id="ARBA00022741"/>
    </source>
</evidence>
<evidence type="ECO:0000256" key="12">
    <source>
        <dbReference type="ARBA" id="ARBA00023136"/>
    </source>
</evidence>
<keyword evidence="11" id="KW-0902">Two-component regulatory system</keyword>
<evidence type="ECO:0000256" key="13">
    <source>
        <dbReference type="SAM" id="Phobius"/>
    </source>
</evidence>
<keyword evidence="13" id="KW-1133">Transmembrane helix</keyword>
<evidence type="ECO:0000256" key="2">
    <source>
        <dbReference type="ARBA" id="ARBA00004236"/>
    </source>
</evidence>
<dbReference type="PANTHER" id="PTHR43711:SF1">
    <property type="entry name" value="HISTIDINE KINASE 1"/>
    <property type="match status" value="1"/>
</dbReference>
<dbReference type="InterPro" id="IPR003594">
    <property type="entry name" value="HATPase_dom"/>
</dbReference>
<evidence type="ECO:0000256" key="9">
    <source>
        <dbReference type="ARBA" id="ARBA00022777"/>
    </source>
</evidence>
<keyword evidence="9" id="KW-0418">Kinase</keyword>
<keyword evidence="12 13" id="KW-0472">Membrane</keyword>
<evidence type="ECO:0000256" key="7">
    <source>
        <dbReference type="ARBA" id="ARBA00022679"/>
    </source>
</evidence>
<evidence type="ECO:0000256" key="11">
    <source>
        <dbReference type="ARBA" id="ARBA00023012"/>
    </source>
</evidence>
<dbReference type="EC" id="2.7.13.3" evidence="4"/>
<feature type="domain" description="Histidine kinase" evidence="14">
    <location>
        <begin position="273"/>
        <end position="491"/>
    </location>
</feature>
<dbReference type="EMBL" id="PUHZ01000001">
    <property type="protein sequence ID" value="PQO48206.1"/>
    <property type="molecule type" value="Genomic_DNA"/>
</dbReference>
<protein>
    <recommendedName>
        <fullName evidence="4">histidine kinase</fullName>
        <ecNumber evidence="4">2.7.13.3</ecNumber>
    </recommendedName>
</protein>
<feature type="transmembrane region" description="Helical" evidence="13">
    <location>
        <begin position="12"/>
        <end position="34"/>
    </location>
</feature>
<evidence type="ECO:0000256" key="4">
    <source>
        <dbReference type="ARBA" id="ARBA00012438"/>
    </source>
</evidence>
<reference evidence="16 17" key="1">
    <citation type="submission" date="2018-02" db="EMBL/GenBank/DDBJ databases">
        <title>Comparative genomes isolates from brazilian mangrove.</title>
        <authorList>
            <person name="Araujo J.E."/>
            <person name="Taketani R.G."/>
            <person name="Silva M.C.P."/>
            <person name="Loureco M.V."/>
            <person name="Andreote F.D."/>
        </authorList>
    </citation>
    <scope>NUCLEOTIDE SEQUENCE [LARGE SCALE GENOMIC DNA]</scope>
    <source>
        <strain evidence="16 17">Nap-Phe MGV</strain>
    </source>
</reference>
<comment type="subcellular location">
    <subcellularLocation>
        <location evidence="2">Cell membrane</location>
    </subcellularLocation>
    <subcellularLocation>
        <location evidence="3">Membrane raft</location>
        <topology evidence="3">Multi-pass membrane protein</topology>
    </subcellularLocation>
</comment>
<dbReference type="InterPro" id="IPR050736">
    <property type="entry name" value="Sensor_HK_Regulatory"/>
</dbReference>
<dbReference type="OrthoDB" id="9813151at2"/>
<dbReference type="PROSITE" id="PS50112">
    <property type="entry name" value="PAS"/>
    <property type="match status" value="1"/>
</dbReference>
<name>A0A2S8GUW9_9BACT</name>
<dbReference type="FunFam" id="1.10.287.130:FF:000001">
    <property type="entry name" value="Two-component sensor histidine kinase"/>
    <property type="match status" value="1"/>
</dbReference>
<keyword evidence="13" id="KW-0812">Transmembrane</keyword>
<evidence type="ECO:0000256" key="3">
    <source>
        <dbReference type="ARBA" id="ARBA00004314"/>
    </source>
</evidence>
<evidence type="ECO:0000259" key="15">
    <source>
        <dbReference type="PROSITE" id="PS50112"/>
    </source>
</evidence>
<dbReference type="SUPFAM" id="SSF47384">
    <property type="entry name" value="Homodimeric domain of signal transducing histidine kinase"/>
    <property type="match status" value="1"/>
</dbReference>
<dbReference type="Gene3D" id="3.30.450.20">
    <property type="entry name" value="PAS domain"/>
    <property type="match status" value="1"/>
</dbReference>
<dbReference type="RefSeq" id="WP_105333437.1">
    <property type="nucleotide sequence ID" value="NZ_PUHZ01000001.1"/>
</dbReference>
<keyword evidence="10" id="KW-0067">ATP-binding</keyword>
<dbReference type="CDD" id="cd00130">
    <property type="entry name" value="PAS"/>
    <property type="match status" value="1"/>
</dbReference>
<dbReference type="GO" id="GO:0045121">
    <property type="term" value="C:membrane raft"/>
    <property type="evidence" value="ECO:0007669"/>
    <property type="project" value="UniProtKB-SubCell"/>
</dbReference>
<dbReference type="InterPro" id="IPR005467">
    <property type="entry name" value="His_kinase_dom"/>
</dbReference>
<dbReference type="SMART" id="SM00388">
    <property type="entry name" value="HisKA"/>
    <property type="match status" value="1"/>
</dbReference>
<dbReference type="Proteomes" id="UP000237819">
    <property type="component" value="Unassembled WGS sequence"/>
</dbReference>
<dbReference type="SUPFAM" id="SSF55785">
    <property type="entry name" value="PYP-like sensor domain (PAS domain)"/>
    <property type="match status" value="1"/>
</dbReference>
<keyword evidence="8" id="KW-0547">Nucleotide-binding</keyword>
<proteinExistence type="predicted"/>
<sequence length="497" mass="54032">MFDDQSGANATKVWLGPIILAVTFVATGIAFALMPAGSPWPEVIAMAGMASAVALSIKNRITYQALSDGLVDQLQKLSCMTSDDLDADRFRQQLGCSKLTPEVRTIIGNIFQEIDADREKLCELQQRSASFDVRVHLSEARAAQITWVVEGLTEPVLMVDPYGELSLINPAAVSLLGLQDVALGSRVEEKLNCDPLAQLLNETRRRKLKSTRVAEIELADPSGEKHWYRVTVTTVSGGEHEGASDSGFGAVAVMRDISGYKAIQRRNAEFVSAVSHEMKTPLAGIKAYTELLADGEAEDEETRDEFLGVISGQADRLQRLIDNLLNLARIEAGVVSVSKKPRSLNDLLEEAASIVGPTAEQKNIQLNVELSPMYLGVLADRDMMLQAAINLLSNAIKYTPSGGSVTLRSRMLDREVLFEVEDTGVGLSPEDCEMVFEKFYRVKKDQKMASGTGLGLPLAKHIVEDVHSGSLTVKSELGKGSTFQIAMPTVQVLEHAT</sequence>
<evidence type="ECO:0000313" key="17">
    <source>
        <dbReference type="Proteomes" id="UP000237819"/>
    </source>
</evidence>